<evidence type="ECO:0000313" key="12">
    <source>
        <dbReference type="Proteomes" id="UP000663891"/>
    </source>
</evidence>
<dbReference type="GO" id="GO:0004879">
    <property type="term" value="F:nuclear receptor activity"/>
    <property type="evidence" value="ECO:0007669"/>
    <property type="project" value="TreeGrafter"/>
</dbReference>
<dbReference type="Proteomes" id="UP000663881">
    <property type="component" value="Unassembled WGS sequence"/>
</dbReference>
<dbReference type="GO" id="GO:0008270">
    <property type="term" value="F:zinc ion binding"/>
    <property type="evidence" value="ECO:0007669"/>
    <property type="project" value="UniProtKB-KW"/>
</dbReference>
<dbReference type="AlphaFoldDB" id="A0A813Z579"/>
<dbReference type="Pfam" id="PF00105">
    <property type="entry name" value="zf-C4"/>
    <property type="match status" value="2"/>
</dbReference>
<keyword evidence="5" id="KW-0238">DNA-binding</keyword>
<dbReference type="SUPFAM" id="SSF48508">
    <property type="entry name" value="Nuclear receptor ligand-binding domain"/>
    <property type="match status" value="2"/>
</dbReference>
<evidence type="ECO:0000313" key="10">
    <source>
        <dbReference type="EMBL" id="CAF0893589.1"/>
    </source>
</evidence>
<evidence type="ECO:0000256" key="7">
    <source>
        <dbReference type="ARBA" id="ARBA00023170"/>
    </source>
</evidence>
<evidence type="ECO:0000256" key="2">
    <source>
        <dbReference type="ARBA" id="ARBA00022771"/>
    </source>
</evidence>
<dbReference type="GO" id="GO:0030154">
    <property type="term" value="P:cell differentiation"/>
    <property type="evidence" value="ECO:0007669"/>
    <property type="project" value="TreeGrafter"/>
</dbReference>
<dbReference type="PROSITE" id="PS00031">
    <property type="entry name" value="NUCLEAR_REC_DBD_1"/>
    <property type="match status" value="2"/>
</dbReference>
<dbReference type="Gene3D" id="3.30.50.10">
    <property type="entry name" value="Erythroid Transcription Factor GATA-1, subunit A"/>
    <property type="match status" value="2"/>
</dbReference>
<evidence type="ECO:0000256" key="4">
    <source>
        <dbReference type="ARBA" id="ARBA00023015"/>
    </source>
</evidence>
<dbReference type="PANTHER" id="PTHR24082:SF507">
    <property type="entry name" value="BILE ACID RECEPTOR-RELATED"/>
    <property type="match status" value="1"/>
</dbReference>
<accession>A0A813Z579</accession>
<dbReference type="EMBL" id="CAJOAY010000725">
    <property type="protein sequence ID" value="CAF3723491.1"/>
    <property type="molecule type" value="Genomic_DNA"/>
</dbReference>
<dbReference type="InterPro" id="IPR013088">
    <property type="entry name" value="Znf_NHR/GATA"/>
</dbReference>
<dbReference type="Gene3D" id="1.10.565.10">
    <property type="entry name" value="Retinoid X Receptor"/>
    <property type="match status" value="2"/>
</dbReference>
<dbReference type="GO" id="GO:0045944">
    <property type="term" value="P:positive regulation of transcription by RNA polymerase II"/>
    <property type="evidence" value="ECO:0007669"/>
    <property type="project" value="TreeGrafter"/>
</dbReference>
<proteinExistence type="predicted"/>
<sequence>MSQRIHGPCLVCGSPAVGINFTVPTCAPCKAFFRRNAVKLGRIDFVCQKDGDCPVTESYRRICNCCRLAKCFRVGMKKSLIRSDAEKEARRQLVLQNRQKRTELESHKQLEVIRPPNLLVSTYSHSNYLSSSDQALLTNIYSAYERTYLATSSKEHPYFPSKLHSSVHALFNEYSKRHMSLIEFFKLIPEINRISLNDRIRLIKNHFGTMFTINESISKVNEYSTLLTFKNVFGTDIAMDLYRCFGLKQAYSHDPLLTKLLLIVRSLSCSISRNRYDRDMNRVYDDTRTIFSVQNVYVELLWKYILSRLPSERDAVKLFNKIVMDLIFIVRVCFIVDSFVYNMPDEIEQMNSLMQKMAHNKSHGQCLVCDDVAIGINFGVPTCMPCKAFFRRNAVRLGIQQFVCMNDGDCSISYKYRRSCNCCRLAKCFRVGMKKSLILSDEEREARNKLVEFNRLKRGKLPKRECAKWMLPPTLHMITNTSIRYLSAYDEATLSNVYNAYANTCTVAKNALSKTLPAAQCTSLHEYINELSIEFQSCIQFLKCIPEFSRITTDDKLRLIKNHFSILVNVNGPMIQPVPLNRLVITWTNVFGIDITQRLLKSNQLLEPYIYDPFVLKILLIILALSSSNGRNLDNVDIDQICDDSLTIFAAQNIYVELLWKYLLSRSASEQNAVRFFNKLMMCILYVKNLDMDIDVYVRSLAHEIQQADPIMQSMWSRTAEVEEITDMNVAENITI</sequence>
<dbReference type="PRINTS" id="PR00047">
    <property type="entry name" value="STROIDFINGER"/>
</dbReference>
<evidence type="ECO:0000256" key="8">
    <source>
        <dbReference type="ARBA" id="ARBA00023242"/>
    </source>
</evidence>
<gene>
    <name evidence="11" type="ORF">OKA104_LOCUS14009</name>
    <name evidence="10" type="ORF">VCS650_LOCUS8913</name>
</gene>
<feature type="domain" description="Nuclear receptor" evidence="9">
    <location>
        <begin position="363"/>
        <end position="440"/>
    </location>
</feature>
<dbReference type="InterPro" id="IPR035500">
    <property type="entry name" value="NHR-like_dom_sf"/>
</dbReference>
<evidence type="ECO:0000259" key="9">
    <source>
        <dbReference type="PROSITE" id="PS51030"/>
    </source>
</evidence>
<keyword evidence="3" id="KW-0862">Zinc</keyword>
<dbReference type="Proteomes" id="UP000663891">
    <property type="component" value="Unassembled WGS sequence"/>
</dbReference>
<reference evidence="10" key="1">
    <citation type="submission" date="2021-02" db="EMBL/GenBank/DDBJ databases">
        <authorList>
            <person name="Nowell W R."/>
        </authorList>
    </citation>
    <scope>NUCLEOTIDE SEQUENCE</scope>
</reference>
<keyword evidence="6" id="KW-0804">Transcription</keyword>
<dbReference type="InterPro" id="IPR001628">
    <property type="entry name" value="Znf_hrmn_rcpt"/>
</dbReference>
<keyword evidence="2" id="KW-0863">Zinc-finger</keyword>
<dbReference type="EMBL" id="CAJNON010000060">
    <property type="protein sequence ID" value="CAF0893589.1"/>
    <property type="molecule type" value="Genomic_DNA"/>
</dbReference>
<keyword evidence="8" id="KW-0539">Nucleus</keyword>
<dbReference type="OrthoDB" id="10074970at2759"/>
<keyword evidence="7" id="KW-0675">Receptor</keyword>
<dbReference type="InterPro" id="IPR050234">
    <property type="entry name" value="Nuclear_hormone_rcpt_NR1"/>
</dbReference>
<evidence type="ECO:0000313" key="11">
    <source>
        <dbReference type="EMBL" id="CAF3723491.1"/>
    </source>
</evidence>
<keyword evidence="1" id="KW-0479">Metal-binding</keyword>
<dbReference type="SUPFAM" id="SSF57716">
    <property type="entry name" value="Glucocorticoid receptor-like (DNA-binding domain)"/>
    <property type="match status" value="2"/>
</dbReference>
<name>A0A813Z579_9BILA</name>
<evidence type="ECO:0000256" key="5">
    <source>
        <dbReference type="ARBA" id="ARBA00023125"/>
    </source>
</evidence>
<dbReference type="PANTHER" id="PTHR24082">
    <property type="entry name" value="NUCLEAR HORMONE RECEPTOR"/>
    <property type="match status" value="1"/>
</dbReference>
<dbReference type="GO" id="GO:0000978">
    <property type="term" value="F:RNA polymerase II cis-regulatory region sequence-specific DNA binding"/>
    <property type="evidence" value="ECO:0007669"/>
    <property type="project" value="TreeGrafter"/>
</dbReference>
<keyword evidence="4" id="KW-0805">Transcription regulation</keyword>
<dbReference type="SMART" id="SM00399">
    <property type="entry name" value="ZnF_C4"/>
    <property type="match status" value="2"/>
</dbReference>
<feature type="domain" description="Nuclear receptor" evidence="9">
    <location>
        <begin position="6"/>
        <end position="83"/>
    </location>
</feature>
<evidence type="ECO:0000256" key="3">
    <source>
        <dbReference type="ARBA" id="ARBA00022833"/>
    </source>
</evidence>
<comment type="caution">
    <text evidence="10">The sequence shown here is derived from an EMBL/GenBank/DDBJ whole genome shotgun (WGS) entry which is preliminary data.</text>
</comment>
<evidence type="ECO:0000256" key="1">
    <source>
        <dbReference type="ARBA" id="ARBA00022723"/>
    </source>
</evidence>
<organism evidence="10 12">
    <name type="scientific">Adineta steineri</name>
    <dbReference type="NCBI Taxonomy" id="433720"/>
    <lineage>
        <taxon>Eukaryota</taxon>
        <taxon>Metazoa</taxon>
        <taxon>Spiralia</taxon>
        <taxon>Gnathifera</taxon>
        <taxon>Rotifera</taxon>
        <taxon>Eurotatoria</taxon>
        <taxon>Bdelloidea</taxon>
        <taxon>Adinetida</taxon>
        <taxon>Adinetidae</taxon>
        <taxon>Adineta</taxon>
    </lineage>
</organism>
<dbReference type="GO" id="GO:0000122">
    <property type="term" value="P:negative regulation of transcription by RNA polymerase II"/>
    <property type="evidence" value="ECO:0007669"/>
    <property type="project" value="TreeGrafter"/>
</dbReference>
<evidence type="ECO:0000256" key="6">
    <source>
        <dbReference type="ARBA" id="ARBA00023163"/>
    </source>
</evidence>
<protein>
    <recommendedName>
        <fullName evidence="9">Nuclear receptor domain-containing protein</fullName>
    </recommendedName>
</protein>
<dbReference type="PROSITE" id="PS51030">
    <property type="entry name" value="NUCLEAR_REC_DBD_2"/>
    <property type="match status" value="2"/>
</dbReference>